<keyword evidence="3" id="KW-0597">Phosphoprotein</keyword>
<dbReference type="InterPro" id="IPR001789">
    <property type="entry name" value="Sig_transdc_resp-reg_receiver"/>
</dbReference>
<proteinExistence type="predicted"/>
<dbReference type="SUPFAM" id="SSF52172">
    <property type="entry name" value="CheY-like"/>
    <property type="match status" value="1"/>
</dbReference>
<dbReference type="Pfam" id="PF00072">
    <property type="entry name" value="Response_reg"/>
    <property type="match status" value="1"/>
</dbReference>
<evidence type="ECO:0000259" key="4">
    <source>
        <dbReference type="PROSITE" id="PS50110"/>
    </source>
</evidence>
<name>A0ABW9GY10_9FIRM</name>
<dbReference type="RefSeq" id="WP_408977121.1">
    <property type="nucleotide sequence ID" value="NZ_JBJUVG010000004.1"/>
</dbReference>
<evidence type="ECO:0000313" key="5">
    <source>
        <dbReference type="EMBL" id="MFM9413502.1"/>
    </source>
</evidence>
<dbReference type="InterPro" id="IPR011006">
    <property type="entry name" value="CheY-like_superfamily"/>
</dbReference>
<evidence type="ECO:0000256" key="2">
    <source>
        <dbReference type="ARBA" id="ARBA00024867"/>
    </source>
</evidence>
<protein>
    <recommendedName>
        <fullName evidence="1">Stage 0 sporulation protein A homolog</fullName>
    </recommendedName>
</protein>
<dbReference type="Pfam" id="PF04397">
    <property type="entry name" value="LytTR"/>
    <property type="match status" value="1"/>
</dbReference>
<dbReference type="SMART" id="SM00850">
    <property type="entry name" value="LytTR"/>
    <property type="match status" value="1"/>
</dbReference>
<dbReference type="PROSITE" id="PS50110">
    <property type="entry name" value="RESPONSE_REGULATORY"/>
    <property type="match status" value="1"/>
</dbReference>
<reference evidence="5 6" key="1">
    <citation type="journal article" date="2016" name="Int. J. Syst. Evol. Microbiol.">
        <title>Peptococcus simiae sp. nov., isolated from rhesus macaque faeces and emended description of the genus Peptococcus.</title>
        <authorList>
            <person name="Shkoporov A.N."/>
            <person name="Efimov B.A."/>
            <person name="Kondova I."/>
            <person name="Ouwerling B."/>
            <person name="Chaplin A.V."/>
            <person name="Shcherbakova V.A."/>
            <person name="Langermans J.A.M."/>
        </authorList>
    </citation>
    <scope>NUCLEOTIDE SEQUENCE [LARGE SCALE GENOMIC DNA]</scope>
    <source>
        <strain evidence="5 6">M108</strain>
    </source>
</reference>
<evidence type="ECO:0000256" key="1">
    <source>
        <dbReference type="ARBA" id="ARBA00018672"/>
    </source>
</evidence>
<dbReference type="Gene3D" id="2.40.50.1020">
    <property type="entry name" value="LytTr DNA-binding domain"/>
    <property type="match status" value="1"/>
</dbReference>
<keyword evidence="6" id="KW-1185">Reference proteome</keyword>
<comment type="caution">
    <text evidence="5">The sequence shown here is derived from an EMBL/GenBank/DDBJ whole genome shotgun (WGS) entry which is preliminary data.</text>
</comment>
<accession>A0ABW9GY10</accession>
<dbReference type="Proteomes" id="UP001631949">
    <property type="component" value="Unassembled WGS sequence"/>
</dbReference>
<sequence length="243" mass="27175">MRILLIEDQPPAREALLTLLEDWVLDHKVPFDLAAGADLADLAAELTADTALAILDIRLPDGNGVEAVGDLRRQGFTGDVIFITAYPAGTAAVANTRPFGFVDKGVPEETFTDQLTGLLDLWLETLDRRYYSYSFNKSTYTVALDNILYFEKKGRMVRPHLLKGESPDFYGKLEKISQDLDSRVFAMVGTMYLVNIRHVRYLHQGKLIFTGGQALTFSIPLQKPLEKLLLAGFEEVDDGWMDS</sequence>
<evidence type="ECO:0000256" key="3">
    <source>
        <dbReference type="PROSITE-ProRule" id="PRU00169"/>
    </source>
</evidence>
<feature type="domain" description="Response regulatory" evidence="4">
    <location>
        <begin position="2"/>
        <end position="119"/>
    </location>
</feature>
<comment type="function">
    <text evidence="2">May play the central regulatory role in sporulation. It may be an element of the effector pathway responsible for the activation of sporulation genes in response to nutritional stress. Spo0A may act in concert with spo0H (a sigma factor) to control the expression of some genes that are critical to the sporulation process.</text>
</comment>
<gene>
    <name evidence="5" type="ORF">ACKQTC_03885</name>
</gene>
<organism evidence="5 6">
    <name type="scientific">Peptococcus simiae</name>
    <dbReference type="NCBI Taxonomy" id="1643805"/>
    <lineage>
        <taxon>Bacteria</taxon>
        <taxon>Bacillati</taxon>
        <taxon>Bacillota</taxon>
        <taxon>Clostridia</taxon>
        <taxon>Eubacteriales</taxon>
        <taxon>Peptococcaceae</taxon>
        <taxon>Peptococcus</taxon>
    </lineage>
</organism>
<dbReference type="InterPro" id="IPR007492">
    <property type="entry name" value="LytTR_DNA-bd_dom"/>
</dbReference>
<dbReference type="Gene3D" id="3.40.50.2300">
    <property type="match status" value="1"/>
</dbReference>
<dbReference type="EMBL" id="JBJUVG010000004">
    <property type="protein sequence ID" value="MFM9413502.1"/>
    <property type="molecule type" value="Genomic_DNA"/>
</dbReference>
<evidence type="ECO:0000313" key="6">
    <source>
        <dbReference type="Proteomes" id="UP001631949"/>
    </source>
</evidence>
<dbReference type="SMART" id="SM00448">
    <property type="entry name" value="REC"/>
    <property type="match status" value="1"/>
</dbReference>
<feature type="modified residue" description="4-aspartylphosphate" evidence="3">
    <location>
        <position position="56"/>
    </location>
</feature>